<accession>A0ABW8PX24</accession>
<organism evidence="1 2">
    <name type="scientific">Marinospirillum alkalitolerans</name>
    <dbReference type="NCBI Taxonomy" id="3123374"/>
    <lineage>
        <taxon>Bacteria</taxon>
        <taxon>Pseudomonadati</taxon>
        <taxon>Pseudomonadota</taxon>
        <taxon>Gammaproteobacteria</taxon>
        <taxon>Oceanospirillales</taxon>
        <taxon>Oceanospirillaceae</taxon>
        <taxon>Marinospirillum</taxon>
    </lineage>
</organism>
<gene>
    <name evidence="1" type="ORF">V6U78_07400</name>
</gene>
<evidence type="ECO:0000313" key="1">
    <source>
        <dbReference type="EMBL" id="MFK7160858.1"/>
    </source>
</evidence>
<reference evidence="1 2" key="1">
    <citation type="submission" date="2024-02" db="EMBL/GenBank/DDBJ databases">
        <title>Marinospirillum sp. MEB 164 isolated from Lonar lake sediment.</title>
        <authorList>
            <person name="Joshi A."/>
            <person name="Thite S."/>
        </authorList>
    </citation>
    <scope>NUCLEOTIDE SEQUENCE [LARGE SCALE GENOMIC DNA]</scope>
    <source>
        <strain evidence="1 2">MEB164</strain>
    </source>
</reference>
<evidence type="ECO:0008006" key="3">
    <source>
        <dbReference type="Google" id="ProtNLM"/>
    </source>
</evidence>
<dbReference type="EMBL" id="JBANFI010000004">
    <property type="protein sequence ID" value="MFK7160858.1"/>
    <property type="molecule type" value="Genomic_DNA"/>
</dbReference>
<dbReference type="RefSeq" id="WP_405338983.1">
    <property type="nucleotide sequence ID" value="NZ_JBANFI010000004.1"/>
</dbReference>
<evidence type="ECO:0000313" key="2">
    <source>
        <dbReference type="Proteomes" id="UP001621714"/>
    </source>
</evidence>
<protein>
    <recommendedName>
        <fullName evidence="3">Helix-turn-helix domain-containing protein</fullName>
    </recommendedName>
</protein>
<sequence length="80" mass="8579">MNQQASIPEIAPAPQQLTGATVFAPLVTRETFARHIGLSVRVIDGWISNGYLPTVKMGKYSLVNVALLSKQCLEHEGGAS</sequence>
<keyword evidence="2" id="KW-1185">Reference proteome</keyword>
<comment type="caution">
    <text evidence="1">The sequence shown here is derived from an EMBL/GenBank/DDBJ whole genome shotgun (WGS) entry which is preliminary data.</text>
</comment>
<dbReference type="Proteomes" id="UP001621714">
    <property type="component" value="Unassembled WGS sequence"/>
</dbReference>
<name>A0ABW8PX24_9GAMM</name>
<proteinExistence type="predicted"/>